<dbReference type="GO" id="GO:0005737">
    <property type="term" value="C:cytoplasm"/>
    <property type="evidence" value="ECO:0007669"/>
    <property type="project" value="TreeGrafter"/>
</dbReference>
<dbReference type="AlphaFoldDB" id="A0A1I2M6W7"/>
<dbReference type="SUPFAM" id="SSF102886">
    <property type="entry name" value="Coproporphyrinogen III oxidase"/>
    <property type="match status" value="1"/>
</dbReference>
<evidence type="ECO:0000313" key="9">
    <source>
        <dbReference type="Proteomes" id="UP000198724"/>
    </source>
</evidence>
<organism evidence="8 9">
    <name type="scientific">Pontibacter chinhatensis</name>
    <dbReference type="NCBI Taxonomy" id="1436961"/>
    <lineage>
        <taxon>Bacteria</taxon>
        <taxon>Pseudomonadati</taxon>
        <taxon>Bacteroidota</taxon>
        <taxon>Cytophagia</taxon>
        <taxon>Cytophagales</taxon>
        <taxon>Hymenobacteraceae</taxon>
        <taxon>Pontibacter</taxon>
    </lineage>
</organism>
<dbReference type="EC" id="1.3.3.3" evidence="4"/>
<keyword evidence="6" id="KW-0350">Heme biosynthesis</keyword>
<dbReference type="Gene3D" id="3.40.1500.10">
    <property type="entry name" value="Coproporphyrinogen III oxidase, aerobic"/>
    <property type="match status" value="1"/>
</dbReference>
<gene>
    <name evidence="8" type="ORF">SAMN05421739_101171</name>
</gene>
<evidence type="ECO:0000256" key="3">
    <source>
        <dbReference type="ARBA" id="ARBA00011738"/>
    </source>
</evidence>
<evidence type="ECO:0000256" key="7">
    <source>
        <dbReference type="ARBA" id="ARBA00023244"/>
    </source>
</evidence>
<evidence type="ECO:0000313" key="8">
    <source>
        <dbReference type="EMBL" id="SFF86630.1"/>
    </source>
</evidence>
<comment type="similarity">
    <text evidence="2">Belongs to the aerobic coproporphyrinogen-III oxidase family.</text>
</comment>
<name>A0A1I2M6W7_9BACT</name>
<dbReference type="RefSeq" id="WP_092098084.1">
    <property type="nucleotide sequence ID" value="NZ_FOOT01000001.1"/>
</dbReference>
<keyword evidence="7" id="KW-0627">Porphyrin biosynthesis</keyword>
<accession>A0A1I2M6W7</accession>
<evidence type="ECO:0000256" key="1">
    <source>
        <dbReference type="ARBA" id="ARBA00005168"/>
    </source>
</evidence>
<keyword evidence="5" id="KW-0560">Oxidoreductase</keyword>
<dbReference type="STRING" id="1436961.SAMN05421739_101171"/>
<dbReference type="Proteomes" id="UP000198724">
    <property type="component" value="Unassembled WGS sequence"/>
</dbReference>
<dbReference type="EMBL" id="FOOT01000001">
    <property type="protein sequence ID" value="SFF86630.1"/>
    <property type="molecule type" value="Genomic_DNA"/>
</dbReference>
<comment type="pathway">
    <text evidence="1">Porphyrin-containing compound metabolism; protoporphyrin-IX biosynthesis; protoporphyrinogen-IX from coproporphyrinogen-III (O2 route): step 1/1.</text>
</comment>
<dbReference type="PANTHER" id="PTHR10755:SF0">
    <property type="entry name" value="OXYGEN-DEPENDENT COPROPORPHYRINOGEN-III OXIDASE, MITOCHONDRIAL"/>
    <property type="match status" value="1"/>
</dbReference>
<dbReference type="NCBIfam" id="NF003727">
    <property type="entry name" value="PRK05330.1"/>
    <property type="match status" value="1"/>
</dbReference>
<dbReference type="GO" id="GO:0004109">
    <property type="term" value="F:coproporphyrinogen oxidase activity"/>
    <property type="evidence" value="ECO:0007669"/>
    <property type="project" value="UniProtKB-EC"/>
</dbReference>
<dbReference type="PIRSF" id="PIRSF000166">
    <property type="entry name" value="Coproporphyri_ox"/>
    <property type="match status" value="1"/>
</dbReference>
<proteinExistence type="inferred from homology"/>
<evidence type="ECO:0000256" key="5">
    <source>
        <dbReference type="ARBA" id="ARBA00023002"/>
    </source>
</evidence>
<dbReference type="PANTHER" id="PTHR10755">
    <property type="entry name" value="COPROPORPHYRINOGEN III OXIDASE, MITOCHONDRIAL"/>
    <property type="match status" value="1"/>
</dbReference>
<evidence type="ECO:0000256" key="6">
    <source>
        <dbReference type="ARBA" id="ARBA00023133"/>
    </source>
</evidence>
<dbReference type="PRINTS" id="PR00073">
    <property type="entry name" value="COPRGNOXDASE"/>
</dbReference>
<sequence>MFREKVEAFMRQFQADLCQALETCDGGAVFSADAWEHEGGGGGVSRVIEHGNVLEKGGVNFSAVSGELSPQFLKALQMPDPNYFATGVSVVMHPHSPMVPISHMNVRYFEAGNGQAWFGGGIDMTPIYVDERQAREFHEQMKAVCDKHHPSYYPEFKKWADDYFYNEHRDETRGVGGIFFDRLMATGEISMEERFAFVRDVAYAFIPFYTSIINQNRDLPYGEREKQWQLIRRGRYVEFNLVYDRGTKFGLLTKGRIESILMSLPTHASWVYNFKAEPGSPEEQTLNLLKKDIDWINAGK</sequence>
<evidence type="ECO:0000256" key="4">
    <source>
        <dbReference type="ARBA" id="ARBA00012869"/>
    </source>
</evidence>
<comment type="subunit">
    <text evidence="3">Homodimer.</text>
</comment>
<dbReference type="GO" id="GO:0006782">
    <property type="term" value="P:protoporphyrinogen IX biosynthetic process"/>
    <property type="evidence" value="ECO:0007669"/>
    <property type="project" value="TreeGrafter"/>
</dbReference>
<evidence type="ECO:0000256" key="2">
    <source>
        <dbReference type="ARBA" id="ARBA00010644"/>
    </source>
</evidence>
<dbReference type="InterPro" id="IPR001260">
    <property type="entry name" value="Coprogen_oxidase_aer"/>
</dbReference>
<reference evidence="9" key="1">
    <citation type="submission" date="2016-10" db="EMBL/GenBank/DDBJ databases">
        <authorList>
            <person name="Varghese N."/>
            <person name="Submissions S."/>
        </authorList>
    </citation>
    <scope>NUCLEOTIDE SEQUENCE [LARGE SCALE GENOMIC DNA]</scope>
    <source>
        <strain evidence="9">LP51</strain>
    </source>
</reference>
<protein>
    <recommendedName>
        <fullName evidence="4">coproporphyrinogen oxidase</fullName>
        <ecNumber evidence="4">1.3.3.3</ecNumber>
    </recommendedName>
</protein>
<dbReference type="Pfam" id="PF01218">
    <property type="entry name" value="Coprogen_oxidas"/>
    <property type="match status" value="1"/>
</dbReference>
<dbReference type="InterPro" id="IPR036406">
    <property type="entry name" value="Coprogen_oxidase_aer_sf"/>
</dbReference>
<dbReference type="OrthoDB" id="9777553at2"/>
<keyword evidence="9" id="KW-1185">Reference proteome</keyword>